<dbReference type="InterPro" id="IPR013656">
    <property type="entry name" value="PAS_4"/>
</dbReference>
<evidence type="ECO:0000259" key="12">
    <source>
        <dbReference type="PROSITE" id="PS50113"/>
    </source>
</evidence>
<feature type="domain" description="PAS" evidence="11">
    <location>
        <begin position="439"/>
        <end position="509"/>
    </location>
</feature>
<keyword evidence="9" id="KW-1133">Transmembrane helix</keyword>
<dbReference type="PROSITE" id="PS50112">
    <property type="entry name" value="PAS"/>
    <property type="match status" value="3"/>
</dbReference>
<dbReference type="Pfam" id="PF08448">
    <property type="entry name" value="PAS_4"/>
    <property type="match status" value="1"/>
</dbReference>
<dbReference type="InterPro" id="IPR005467">
    <property type="entry name" value="His_kinase_dom"/>
</dbReference>
<dbReference type="SUPFAM" id="SSF55874">
    <property type="entry name" value="ATPase domain of HSP90 chaperone/DNA topoisomerase II/histidine kinase"/>
    <property type="match status" value="1"/>
</dbReference>
<dbReference type="Gene3D" id="3.30.565.10">
    <property type="entry name" value="Histidine kinase-like ATPase, C-terminal domain"/>
    <property type="match status" value="1"/>
</dbReference>
<evidence type="ECO:0000256" key="1">
    <source>
        <dbReference type="ARBA" id="ARBA00000085"/>
    </source>
</evidence>
<evidence type="ECO:0000256" key="6">
    <source>
        <dbReference type="ARBA" id="ARBA00022777"/>
    </source>
</evidence>
<dbReference type="SMART" id="SM00388">
    <property type="entry name" value="HisKA"/>
    <property type="match status" value="1"/>
</dbReference>
<dbReference type="InterPro" id="IPR000014">
    <property type="entry name" value="PAS"/>
</dbReference>
<feature type="domain" description="PAS" evidence="11">
    <location>
        <begin position="324"/>
        <end position="367"/>
    </location>
</feature>
<dbReference type="InterPro" id="IPR036097">
    <property type="entry name" value="HisK_dim/P_sf"/>
</dbReference>
<evidence type="ECO:0000259" key="11">
    <source>
        <dbReference type="PROSITE" id="PS50112"/>
    </source>
</evidence>
<evidence type="ECO:0000256" key="3">
    <source>
        <dbReference type="ARBA" id="ARBA00022553"/>
    </source>
</evidence>
<dbReference type="PANTHER" id="PTHR43065:SF10">
    <property type="entry name" value="PEROXIDE STRESS-ACTIVATED HISTIDINE KINASE MAK3"/>
    <property type="match status" value="1"/>
</dbReference>
<dbReference type="Pfam" id="PF00512">
    <property type="entry name" value="HisKA"/>
    <property type="match status" value="1"/>
</dbReference>
<keyword evidence="9" id="KW-0472">Membrane</keyword>
<reference evidence="13 14" key="1">
    <citation type="submission" date="2019-05" db="EMBL/GenBank/DDBJ databases">
        <title>Arcobacter sp. nov., isolated from sea sediment.</title>
        <authorList>
            <person name="Kim W."/>
        </authorList>
    </citation>
    <scope>NUCLEOTIDE SEQUENCE [LARGE SCALE GENOMIC DNA]</scope>
    <source>
        <strain evidence="13 14">CAU 1517</strain>
    </source>
</reference>
<keyword evidence="7" id="KW-0067">ATP-binding</keyword>
<sequence>MKEISIKTKIATIYLLFGVAWILLSDEILFYFIKDVEQLSKIQSFKGWTFIVVTSILLYSLVKRYEDEKNRNEKKLYESKEYYISLLEQAPYAIEVYNKEGFQTYFNKEYTKFWDIKKSTTKNKLNINNNKIFKQAGLLDFINRSFNGEIIDIPVYSHSLDSINTNLKNQEKLVKTQIYPIKNSMGEIQDIVISHIDVSAEKNVKKFENILSLVFETLPDILFIIKKDGTIVDYRSKSNNDLYLQPDFFINKKVQDVLPFNAAKLFEEYLAKTIEKKDIQIFDYELEIGNERKYYESRMSLLGDDEHLMALIRDITEDVKSKEQLKFQSLLLEQSIAATSVLDSDGKFCYVNESYLKLWGYENENQILGESPANHFYDSSMHKKIINELEKDKNNIFTLVAKKKDESLFNILMGAKLINIKNKKFYISSSIDISERVEISKQYETIFNNVREGVFISEIDGTIINVNPYIERLFDKTRLELINSNIKSFLTTKDLKKLKRIFHTLKSKKEAQFEIELIGKENNIFTVSINSQIINFENKQIIYGTLRDLSQENENMLLLERSRRIFQNLKEGVIITDANGYITESNKAFSDITGYSYHDVLSKKISIIKSDKYDEDFYNKLFLDLKQTGKWSGKIINKRKNKEEFTSFLTLSAIKDNKGKLQNYIGIFTDISDILNYEKELRKKDLMLSQQSKMAMMGEMIGNIAHQWKQPLSAISMSNGIFMLSQEVEGVVTKDELDNSIKNISNSVEYMSHTIDDFRNFFKPEKNKKYFKTKKIFEKTYTLMEAQLKNNSIEIIKNIEDIELNTFENELLQVLVNILKNARDALESQDTKNKKLIFVDIYKKEKNVFIQIKDSAGGIAEDIKDKIFDAYFTTKDESFGTGIGLYMTKQIIEGMNGEISVSNEEYTYKDIKYKGALFTVRLEDCI</sequence>
<dbReference type="CDD" id="cd00130">
    <property type="entry name" value="PAS"/>
    <property type="match status" value="3"/>
</dbReference>
<gene>
    <name evidence="13" type="ORF">FDK22_01900</name>
</gene>
<keyword evidence="14" id="KW-1185">Reference proteome</keyword>
<dbReference type="SUPFAM" id="SSF47384">
    <property type="entry name" value="Homodimeric domain of signal transducing histidine kinase"/>
    <property type="match status" value="1"/>
</dbReference>
<accession>A0A5R8Y3W3</accession>
<feature type="transmembrane region" description="Helical" evidence="9">
    <location>
        <begin position="12"/>
        <end position="33"/>
    </location>
</feature>
<evidence type="ECO:0000256" key="7">
    <source>
        <dbReference type="ARBA" id="ARBA00022840"/>
    </source>
</evidence>
<dbReference type="SMART" id="SM00387">
    <property type="entry name" value="HATPase_c"/>
    <property type="match status" value="1"/>
</dbReference>
<dbReference type="PRINTS" id="PR00344">
    <property type="entry name" value="BCTRLSENSOR"/>
</dbReference>
<evidence type="ECO:0000256" key="8">
    <source>
        <dbReference type="ARBA" id="ARBA00023012"/>
    </source>
</evidence>
<dbReference type="NCBIfam" id="TIGR00229">
    <property type="entry name" value="sensory_box"/>
    <property type="match status" value="3"/>
</dbReference>
<evidence type="ECO:0000256" key="4">
    <source>
        <dbReference type="ARBA" id="ARBA00022679"/>
    </source>
</evidence>
<evidence type="ECO:0000256" key="9">
    <source>
        <dbReference type="SAM" id="Phobius"/>
    </source>
</evidence>
<comment type="caution">
    <text evidence="13">The sequence shown here is derived from an EMBL/GenBank/DDBJ whole genome shotgun (WGS) entry which is preliminary data.</text>
</comment>
<dbReference type="SMART" id="SM00091">
    <property type="entry name" value="PAS"/>
    <property type="match status" value="4"/>
</dbReference>
<dbReference type="Gene3D" id="1.10.287.130">
    <property type="match status" value="1"/>
</dbReference>
<dbReference type="InterPro" id="IPR004358">
    <property type="entry name" value="Sig_transdc_His_kin-like_C"/>
</dbReference>
<dbReference type="AlphaFoldDB" id="A0A5R8Y3W3"/>
<dbReference type="GO" id="GO:0000155">
    <property type="term" value="F:phosphorelay sensor kinase activity"/>
    <property type="evidence" value="ECO:0007669"/>
    <property type="project" value="InterPro"/>
</dbReference>
<dbReference type="PANTHER" id="PTHR43065">
    <property type="entry name" value="SENSOR HISTIDINE KINASE"/>
    <property type="match status" value="1"/>
</dbReference>
<evidence type="ECO:0000256" key="2">
    <source>
        <dbReference type="ARBA" id="ARBA00012438"/>
    </source>
</evidence>
<dbReference type="CDD" id="cd00082">
    <property type="entry name" value="HisKA"/>
    <property type="match status" value="1"/>
</dbReference>
<dbReference type="InterPro" id="IPR003661">
    <property type="entry name" value="HisK_dim/P_dom"/>
</dbReference>
<dbReference type="InterPro" id="IPR036890">
    <property type="entry name" value="HATPase_C_sf"/>
</dbReference>
<dbReference type="OrthoDB" id="9789238at2"/>
<dbReference type="InterPro" id="IPR000700">
    <property type="entry name" value="PAS-assoc_C"/>
</dbReference>
<evidence type="ECO:0000256" key="5">
    <source>
        <dbReference type="ARBA" id="ARBA00022741"/>
    </source>
</evidence>
<dbReference type="SMART" id="SM00086">
    <property type="entry name" value="PAC"/>
    <property type="match status" value="4"/>
</dbReference>
<dbReference type="InterPro" id="IPR003594">
    <property type="entry name" value="HATPase_dom"/>
</dbReference>
<dbReference type="Gene3D" id="3.30.450.20">
    <property type="entry name" value="PAS domain"/>
    <property type="match status" value="5"/>
</dbReference>
<proteinExistence type="predicted"/>
<comment type="catalytic activity">
    <reaction evidence="1">
        <text>ATP + protein L-histidine = ADP + protein N-phospho-L-histidine.</text>
        <dbReference type="EC" id="2.7.13.3"/>
    </reaction>
</comment>
<keyword evidence="4" id="KW-0808">Transferase</keyword>
<keyword evidence="3" id="KW-0597">Phosphoprotein</keyword>
<dbReference type="Pfam" id="PF13426">
    <property type="entry name" value="PAS_9"/>
    <property type="match status" value="3"/>
</dbReference>
<feature type="transmembrane region" description="Helical" evidence="9">
    <location>
        <begin position="45"/>
        <end position="62"/>
    </location>
</feature>
<dbReference type="SUPFAM" id="SSF55785">
    <property type="entry name" value="PYP-like sensor domain (PAS domain)"/>
    <property type="match status" value="4"/>
</dbReference>
<protein>
    <recommendedName>
        <fullName evidence="2">histidine kinase</fullName>
        <ecNumber evidence="2">2.7.13.3</ecNumber>
    </recommendedName>
</protein>
<dbReference type="PROSITE" id="PS50109">
    <property type="entry name" value="HIS_KIN"/>
    <property type="match status" value="1"/>
</dbReference>
<evidence type="ECO:0000313" key="13">
    <source>
        <dbReference type="EMBL" id="TLP40794.1"/>
    </source>
</evidence>
<feature type="domain" description="Histidine kinase" evidence="10">
    <location>
        <begin position="703"/>
        <end position="926"/>
    </location>
</feature>
<dbReference type="Pfam" id="PF02518">
    <property type="entry name" value="HATPase_c"/>
    <property type="match status" value="1"/>
</dbReference>
<feature type="domain" description="PAC" evidence="12">
    <location>
        <begin position="629"/>
        <end position="683"/>
    </location>
</feature>
<dbReference type="EC" id="2.7.13.3" evidence="2"/>
<dbReference type="RefSeq" id="WP_138151196.1">
    <property type="nucleotide sequence ID" value="NZ_VANU01000001.1"/>
</dbReference>
<dbReference type="InterPro" id="IPR001610">
    <property type="entry name" value="PAC"/>
</dbReference>
<keyword evidence="9" id="KW-0812">Transmembrane</keyword>
<dbReference type="Proteomes" id="UP000308901">
    <property type="component" value="Unassembled WGS sequence"/>
</dbReference>
<keyword evidence="8" id="KW-0902">Two-component regulatory system</keyword>
<organism evidence="13 14">
    <name type="scientific">Arcobacter arenosus</name>
    <dbReference type="NCBI Taxonomy" id="2576037"/>
    <lineage>
        <taxon>Bacteria</taxon>
        <taxon>Pseudomonadati</taxon>
        <taxon>Campylobacterota</taxon>
        <taxon>Epsilonproteobacteria</taxon>
        <taxon>Campylobacterales</taxon>
        <taxon>Arcobacteraceae</taxon>
        <taxon>Arcobacter</taxon>
    </lineage>
</organism>
<dbReference type="GO" id="GO:0005524">
    <property type="term" value="F:ATP binding"/>
    <property type="evidence" value="ECO:0007669"/>
    <property type="project" value="UniProtKB-KW"/>
</dbReference>
<evidence type="ECO:0000259" key="10">
    <source>
        <dbReference type="PROSITE" id="PS50109"/>
    </source>
</evidence>
<dbReference type="InterPro" id="IPR035965">
    <property type="entry name" value="PAS-like_dom_sf"/>
</dbReference>
<feature type="domain" description="PAS" evidence="11">
    <location>
        <begin position="558"/>
        <end position="603"/>
    </location>
</feature>
<dbReference type="EMBL" id="VANU01000001">
    <property type="protein sequence ID" value="TLP40794.1"/>
    <property type="molecule type" value="Genomic_DNA"/>
</dbReference>
<keyword evidence="5" id="KW-0547">Nucleotide-binding</keyword>
<evidence type="ECO:0000313" key="14">
    <source>
        <dbReference type="Proteomes" id="UP000308901"/>
    </source>
</evidence>
<name>A0A5R8Y3W3_9BACT</name>
<dbReference type="PROSITE" id="PS50113">
    <property type="entry name" value="PAC"/>
    <property type="match status" value="1"/>
</dbReference>
<keyword evidence="6" id="KW-0418">Kinase</keyword>